<evidence type="ECO:0000259" key="2">
    <source>
        <dbReference type="Pfam" id="PF00364"/>
    </source>
</evidence>
<evidence type="ECO:0000256" key="1">
    <source>
        <dbReference type="SAM" id="MobiDB-lite"/>
    </source>
</evidence>
<organism evidence="3">
    <name type="scientific">Picea sitchensis</name>
    <name type="common">Sitka spruce</name>
    <name type="synonym">Pinus sitchensis</name>
    <dbReference type="NCBI Taxonomy" id="3332"/>
    <lineage>
        <taxon>Eukaryota</taxon>
        <taxon>Viridiplantae</taxon>
        <taxon>Streptophyta</taxon>
        <taxon>Embryophyta</taxon>
        <taxon>Tracheophyta</taxon>
        <taxon>Spermatophyta</taxon>
        <taxon>Pinopsida</taxon>
        <taxon>Pinidae</taxon>
        <taxon>Conifers I</taxon>
        <taxon>Pinales</taxon>
        <taxon>Pinaceae</taxon>
        <taxon>Picea</taxon>
    </lineage>
</organism>
<dbReference type="OMA" id="PSFHGIN"/>
<evidence type="ECO:0000313" key="4">
    <source>
        <dbReference type="EMBL" id="ACN41139.1"/>
    </source>
</evidence>
<feature type="compositionally biased region" description="Pro residues" evidence="1">
    <location>
        <begin position="171"/>
        <end position="182"/>
    </location>
</feature>
<dbReference type="EMBL" id="EF082754">
    <property type="protein sequence ID" value="ABK22107.1"/>
    <property type="molecule type" value="mRNA"/>
</dbReference>
<dbReference type="PANTHER" id="PTHR47597:SF2">
    <property type="entry name" value="LIPOYL-BINDING DOMAIN-CONTAINING PROTEIN"/>
    <property type="match status" value="1"/>
</dbReference>
<dbReference type="Gene3D" id="2.40.50.100">
    <property type="match status" value="1"/>
</dbReference>
<evidence type="ECO:0000313" key="3">
    <source>
        <dbReference type="EMBL" id="ABK22107.1"/>
    </source>
</evidence>
<accession>A9NN96</accession>
<reference evidence="4" key="2">
    <citation type="submission" date="2009-02" db="EMBL/GenBank/DDBJ databases">
        <title>Full length sequence-verified cDNA sequences from Sitka spruce (Picea sitchensis).</title>
        <authorList>
            <person name="Reid K.E."/>
            <person name="Liao N."/>
            <person name="Ralph S."/>
            <person name="Kolosova N."/>
            <person name="Oddy C."/>
            <person name="Moore R."/>
            <person name="Mayo M."/>
            <person name="Wagner S."/>
            <person name="King J."/>
            <person name="Yanchuk A."/>
            <person name="Holt R."/>
            <person name="Jones S."/>
            <person name="Marra M."/>
            <person name="Ritland C.E."/>
            <person name="Ritland K."/>
            <person name="Bohlmann J."/>
        </authorList>
    </citation>
    <scope>NUCLEOTIDE SEQUENCE</scope>
    <source>
        <tissue evidence="4">Bark</tissue>
    </source>
</reference>
<dbReference type="InterPro" id="IPR053217">
    <property type="entry name" value="ACC_Biotin_Carrier"/>
</dbReference>
<dbReference type="PANTHER" id="PTHR47597">
    <property type="entry name" value="IS A MEMBER OF THE PF|00364 BIOTIN-REQUIRING ENZYMES FAMILY-RELATED"/>
    <property type="match status" value="1"/>
</dbReference>
<proteinExistence type="evidence at transcript level"/>
<feature type="region of interest" description="Disordered" evidence="1">
    <location>
        <begin position="143"/>
        <end position="190"/>
    </location>
</feature>
<dbReference type="Pfam" id="PF00364">
    <property type="entry name" value="Biotin_lipoyl"/>
    <property type="match status" value="1"/>
</dbReference>
<protein>
    <recommendedName>
        <fullName evidence="2">Lipoyl-binding domain-containing protein</fullName>
    </recommendedName>
</protein>
<dbReference type="InterPro" id="IPR000089">
    <property type="entry name" value="Biotin_lipoyl"/>
</dbReference>
<dbReference type="CDD" id="cd06850">
    <property type="entry name" value="biotinyl_domain"/>
    <property type="match status" value="1"/>
</dbReference>
<dbReference type="EMBL" id="BT071688">
    <property type="protein sequence ID" value="ACN41139.1"/>
    <property type="molecule type" value="mRNA"/>
</dbReference>
<reference evidence="3" key="1">
    <citation type="journal article" date="2008" name="BMC Genomics">
        <title>A conifer genomics resource of 200,000 spruce (Picea spp.) ESTs and 6,464 high-quality, sequence-finished full-length cDNAs for Sitka spruce (Picea sitchensis).</title>
        <authorList>
            <person name="Ralph S.G."/>
            <person name="Chun H.J."/>
            <person name="Kolosova N."/>
            <person name="Cooper D."/>
            <person name="Oddy C."/>
            <person name="Ritland C.E."/>
            <person name="Kirkpatrick R."/>
            <person name="Moore R."/>
            <person name="Barber S."/>
            <person name="Holt R.A."/>
            <person name="Jones S.J."/>
            <person name="Marra M.A."/>
            <person name="Douglas C.J."/>
            <person name="Ritland K."/>
            <person name="Bohlmann J."/>
        </authorList>
    </citation>
    <scope>NUCLEOTIDE SEQUENCE</scope>
    <source>
        <tissue evidence="3">Green portion of the leader tissue</tissue>
    </source>
</reference>
<sequence>MAASCPYSPFHCSLGTSTQAQGLLEKGVVRNLHYGFSYRSLPRMDSGDSFRNKRGTLSNAGRSKVWLSSNVKASHATFAMASDKDALESGSLGELEKGNQNGALFPDGIESFITEVCDETDIAEIKLKAGSFAMHIRRNIEKSKRPSSVASPLTAPPVPSEPMVDFDHTVTPPPSSPAPKAPPTRSFNPFTTKLSLSKTSKFGLLEAAGDEGLCFVTAPKVGLFKRSRVVKGRNGRPLCEEGQSIKEGQVVCFLDQLGGQTPVTSEVSGEIVKILWSDGEPVGYGDPLIAVLPSFRGIK</sequence>
<feature type="domain" description="Lipoyl-binding" evidence="2">
    <location>
        <begin position="232"/>
        <end position="290"/>
    </location>
</feature>
<dbReference type="InterPro" id="IPR011053">
    <property type="entry name" value="Single_hybrid_motif"/>
</dbReference>
<dbReference type="SUPFAM" id="SSF51230">
    <property type="entry name" value="Single hybrid motif"/>
    <property type="match status" value="1"/>
</dbReference>
<name>A9NN96_PICSI</name>
<dbReference type="AlphaFoldDB" id="A9NN96"/>